<gene>
    <name evidence="3" type="ORF">E3Q01_00678</name>
</gene>
<dbReference type="SUPFAM" id="SSF89895">
    <property type="entry name" value="FYSH domain"/>
    <property type="match status" value="1"/>
</dbReference>
<protein>
    <submittedName>
        <fullName evidence="3">DUF1960-domain-containing protein</fullName>
    </submittedName>
</protein>
<evidence type="ECO:0000313" key="4">
    <source>
        <dbReference type="Proteomes" id="UP000310708"/>
    </source>
</evidence>
<dbReference type="Gene3D" id="3.30.1250.10">
    <property type="entry name" value="Ribosome maturation protein SBDS, N-terminal domain"/>
    <property type="match status" value="1"/>
</dbReference>
<dbReference type="EMBL" id="SPRX01000005">
    <property type="protein sequence ID" value="TIC68971.1"/>
    <property type="molecule type" value="Genomic_DNA"/>
</dbReference>
<reference evidence="3 4" key="1">
    <citation type="submission" date="2019-03" db="EMBL/GenBank/DDBJ databases">
        <title>Sequencing 25 genomes of Wallemia mellicola.</title>
        <authorList>
            <person name="Gostincar C."/>
        </authorList>
    </citation>
    <scope>NUCLEOTIDE SEQUENCE [LARGE SCALE GENOMIC DNA]</scope>
    <source>
        <strain evidence="3 4">EXF-757</strain>
    </source>
</reference>
<name>A0A4T0M8P0_9BASI</name>
<dbReference type="InterPro" id="IPR019783">
    <property type="entry name" value="SDO1/SBDS_N"/>
</dbReference>
<evidence type="ECO:0000256" key="1">
    <source>
        <dbReference type="SAM" id="MobiDB-lite"/>
    </source>
</evidence>
<dbReference type="Pfam" id="PF01172">
    <property type="entry name" value="SBDS_N"/>
    <property type="match status" value="1"/>
</dbReference>
<organism evidence="3 4">
    <name type="scientific">Wallemia mellicola</name>
    <dbReference type="NCBI Taxonomy" id="1708541"/>
    <lineage>
        <taxon>Eukaryota</taxon>
        <taxon>Fungi</taxon>
        <taxon>Dikarya</taxon>
        <taxon>Basidiomycota</taxon>
        <taxon>Wallemiomycotina</taxon>
        <taxon>Wallemiomycetes</taxon>
        <taxon>Wallemiales</taxon>
        <taxon>Wallemiaceae</taxon>
        <taxon>Wallemia</taxon>
    </lineage>
</organism>
<evidence type="ECO:0000313" key="3">
    <source>
        <dbReference type="EMBL" id="TIC68971.1"/>
    </source>
</evidence>
<feature type="domain" description="Ribosome maturation protein SDO1/SBDS N-terminal" evidence="2">
    <location>
        <begin position="35"/>
        <end position="121"/>
    </location>
</feature>
<proteinExistence type="predicted"/>
<accession>A0A4T0M8P0</accession>
<dbReference type="Proteomes" id="UP000310708">
    <property type="component" value="Unassembled WGS sequence"/>
</dbReference>
<feature type="region of interest" description="Disordered" evidence="1">
    <location>
        <begin position="124"/>
        <end position="155"/>
    </location>
</feature>
<evidence type="ECO:0000259" key="2">
    <source>
        <dbReference type="Pfam" id="PF01172"/>
    </source>
</evidence>
<feature type="compositionally biased region" description="Polar residues" evidence="1">
    <location>
        <begin position="145"/>
        <end position="155"/>
    </location>
</feature>
<sequence>MVRYALALVACTPISTRLHAVYLARLTHKQGKSTTQVFYKPSPVEHETFSVIVNPDEYKRWSEGDKTIPLVEVVDSFDIFYTEQGSQGKIGRASKQQLENVFGTSTDDVVVAKILEAGADQPVELSGGSAIKNTTQGRGVDLRGSGSSTSGAGHR</sequence>
<dbReference type="InterPro" id="IPR036786">
    <property type="entry name" value="Ribosome_mat_SBDS_N_sf"/>
</dbReference>
<dbReference type="AlphaFoldDB" id="A0A4T0M8P0"/>
<comment type="caution">
    <text evidence="3">The sequence shown here is derived from an EMBL/GenBank/DDBJ whole genome shotgun (WGS) entry which is preliminary data.</text>
</comment>